<dbReference type="InterPro" id="IPR036465">
    <property type="entry name" value="vWFA_dom_sf"/>
</dbReference>
<gene>
    <name evidence="3" type="ORF">C7443_11613</name>
</gene>
<protein>
    <recommendedName>
        <fullName evidence="1">UPF0229 protein C7443_11613</fullName>
    </recommendedName>
</protein>
<feature type="compositionally biased region" description="Gly residues" evidence="2">
    <location>
        <begin position="92"/>
        <end position="101"/>
    </location>
</feature>
<comment type="similarity">
    <text evidence="1">Belongs to the UPF0229 family.</text>
</comment>
<dbReference type="InterPro" id="IPR006698">
    <property type="entry name" value="UPF0229"/>
</dbReference>
<dbReference type="OrthoDB" id="9788289at2"/>
<proteinExistence type="inferred from homology"/>
<dbReference type="Proteomes" id="UP000246569">
    <property type="component" value="Unassembled WGS sequence"/>
</dbReference>
<name>A0A317MPW2_9GAMM</name>
<dbReference type="HAMAP" id="MF_01232">
    <property type="entry name" value="UPF0229"/>
    <property type="match status" value="1"/>
</dbReference>
<keyword evidence="4" id="KW-1185">Reference proteome</keyword>
<dbReference type="RefSeq" id="WP_110020467.1">
    <property type="nucleotide sequence ID" value="NZ_QGTJ01000016.1"/>
</dbReference>
<dbReference type="EMBL" id="QGTJ01000016">
    <property type="protein sequence ID" value="PWV58507.1"/>
    <property type="molecule type" value="Genomic_DNA"/>
</dbReference>
<dbReference type="NCBIfam" id="NF003707">
    <property type="entry name" value="PRK05325.1-2"/>
    <property type="match status" value="1"/>
</dbReference>
<evidence type="ECO:0000313" key="4">
    <source>
        <dbReference type="Proteomes" id="UP000246569"/>
    </source>
</evidence>
<dbReference type="Pfam" id="PF04285">
    <property type="entry name" value="DUF444"/>
    <property type="match status" value="1"/>
</dbReference>
<sequence>MSHLVDRRLNGKNRSAVNRQRFLRRFKDQLKRAVADAMSGRSITNVDSGEKVSIPTRDLSEPVFSHGPGGRREAIHPGNKEFNTGDRVKRPQGGGGGGGGRQASQDGEGEDDFVFELSRDEFLDLFFEDLALPDMIKTQLAKIPEWKSVRAGYTNTGVPANINVVRSMKGALARRTAIGAPYRSRLRDLERELEETVTRDGELCADAERLREEIRRLRIRIDAIPFIDTFDLRYNNRVREPKPTTQAVMFCVMDVSGSMDQERKDLGKRFFTLLYLFLTRNYEHIEVVFIRHHTVAKEVDEQEFFYSRETGGTVVSSALNLTADIISERYSPSAWNIYVAQASDGDNWQDDSPNCREILLQRIMPFIQYFAYVEITPDRHQSLWEEYLTVQAQCKHFALQEIGGAEDIYPVFRELFKRRLA</sequence>
<accession>A0A317MPW2</accession>
<reference evidence="3 4" key="1">
    <citation type="submission" date="2018-05" db="EMBL/GenBank/DDBJ databases">
        <title>Genomic Encyclopedia of Type Strains, Phase IV (KMG-IV): sequencing the most valuable type-strain genomes for metagenomic binning, comparative biology and taxonomic classification.</title>
        <authorList>
            <person name="Goeker M."/>
        </authorList>
    </citation>
    <scope>NUCLEOTIDE SEQUENCE [LARGE SCALE GENOMIC DNA]</scope>
    <source>
        <strain evidence="3 4">DSM 23606</strain>
    </source>
</reference>
<dbReference type="SUPFAM" id="SSF53300">
    <property type="entry name" value="vWA-like"/>
    <property type="match status" value="1"/>
</dbReference>
<evidence type="ECO:0000256" key="1">
    <source>
        <dbReference type="HAMAP-Rule" id="MF_01232"/>
    </source>
</evidence>
<dbReference type="NCBIfam" id="NF003708">
    <property type="entry name" value="PRK05325.1-3"/>
    <property type="match status" value="1"/>
</dbReference>
<dbReference type="AlphaFoldDB" id="A0A317MPW2"/>
<dbReference type="PANTHER" id="PTHR30510:SF2">
    <property type="entry name" value="UPF0229 PROTEIN YEAH"/>
    <property type="match status" value="1"/>
</dbReference>
<feature type="compositionally biased region" description="Basic and acidic residues" evidence="2">
    <location>
        <begin position="70"/>
        <end position="89"/>
    </location>
</feature>
<comment type="caution">
    <text evidence="3">The sequence shown here is derived from an EMBL/GenBank/DDBJ whole genome shotgun (WGS) entry which is preliminary data.</text>
</comment>
<evidence type="ECO:0000256" key="2">
    <source>
        <dbReference type="SAM" id="MobiDB-lite"/>
    </source>
</evidence>
<feature type="region of interest" description="Disordered" evidence="2">
    <location>
        <begin position="47"/>
        <end position="108"/>
    </location>
</feature>
<dbReference type="PANTHER" id="PTHR30510">
    <property type="entry name" value="UPF0229 PROTEIN YEAH"/>
    <property type="match status" value="1"/>
</dbReference>
<organism evidence="3 4">
    <name type="scientific">Plasticicumulans acidivorans</name>
    <dbReference type="NCBI Taxonomy" id="886464"/>
    <lineage>
        <taxon>Bacteria</taxon>
        <taxon>Pseudomonadati</taxon>
        <taxon>Pseudomonadota</taxon>
        <taxon>Gammaproteobacteria</taxon>
        <taxon>Candidatus Competibacteraceae</taxon>
        <taxon>Plasticicumulans</taxon>
    </lineage>
</organism>
<evidence type="ECO:0000313" key="3">
    <source>
        <dbReference type="EMBL" id="PWV58507.1"/>
    </source>
</evidence>